<dbReference type="SUPFAM" id="SSF54593">
    <property type="entry name" value="Glyoxalase/Bleomycin resistance protein/Dihydroxybiphenyl dioxygenase"/>
    <property type="match status" value="1"/>
</dbReference>
<reference evidence="2" key="1">
    <citation type="submission" date="2021-12" db="EMBL/GenBank/DDBJ databases">
        <authorList>
            <person name="Ulrich A."/>
        </authorList>
    </citation>
    <scope>NUCLEOTIDE SEQUENCE</scope>
    <source>
        <strain evidence="2">A1P009</strain>
    </source>
</reference>
<feature type="domain" description="VOC" evidence="1">
    <location>
        <begin position="9"/>
        <end position="133"/>
    </location>
</feature>
<name>A0ABS8U8B3_9GAMM</name>
<organism evidence="2 3">
    <name type="scientific">Luteimonas fraxinea</name>
    <dbReference type="NCBI Taxonomy" id="2901869"/>
    <lineage>
        <taxon>Bacteria</taxon>
        <taxon>Pseudomonadati</taxon>
        <taxon>Pseudomonadota</taxon>
        <taxon>Gammaproteobacteria</taxon>
        <taxon>Lysobacterales</taxon>
        <taxon>Lysobacteraceae</taxon>
        <taxon>Luteimonas</taxon>
    </lineage>
</organism>
<dbReference type="InterPro" id="IPR004360">
    <property type="entry name" value="Glyas_Fos-R_dOase_dom"/>
</dbReference>
<protein>
    <submittedName>
        <fullName evidence="2">VOC family protein</fullName>
    </submittedName>
</protein>
<dbReference type="PROSITE" id="PS51819">
    <property type="entry name" value="VOC"/>
    <property type="match status" value="1"/>
</dbReference>
<dbReference type="Pfam" id="PF00903">
    <property type="entry name" value="Glyoxalase"/>
    <property type="match status" value="1"/>
</dbReference>
<dbReference type="Proteomes" id="UP001430360">
    <property type="component" value="Unassembled WGS sequence"/>
</dbReference>
<evidence type="ECO:0000259" key="1">
    <source>
        <dbReference type="PROSITE" id="PS51819"/>
    </source>
</evidence>
<keyword evidence="3" id="KW-1185">Reference proteome</keyword>
<evidence type="ECO:0000313" key="3">
    <source>
        <dbReference type="Proteomes" id="UP001430360"/>
    </source>
</evidence>
<dbReference type="EMBL" id="JAJQKU010000001">
    <property type="protein sequence ID" value="MCD9095817.1"/>
    <property type="molecule type" value="Genomic_DNA"/>
</dbReference>
<gene>
    <name evidence="2" type="ORF">LTT95_02535</name>
</gene>
<proteinExistence type="predicted"/>
<dbReference type="InterPro" id="IPR037523">
    <property type="entry name" value="VOC_core"/>
</dbReference>
<dbReference type="PANTHER" id="PTHR36437">
    <property type="entry name" value="GLYOXALASE/BLEOMYCIN RESISTANCE PROTEIN/DIOXYGENASE"/>
    <property type="match status" value="1"/>
</dbReference>
<dbReference type="Gene3D" id="3.10.180.10">
    <property type="entry name" value="2,3-Dihydroxybiphenyl 1,2-Dioxygenase, domain 1"/>
    <property type="match status" value="1"/>
</dbReference>
<comment type="caution">
    <text evidence="2">The sequence shown here is derived from an EMBL/GenBank/DDBJ whole genome shotgun (WGS) entry which is preliminary data.</text>
</comment>
<sequence>MTSGRAKRRIALTTLLVADYDAAIAWYTRALDFRVFEDRPLGDGKRWVQIGPGDADDASLLLAQPANDAQRERIGDQTGGRVDHFLYTDDFERDHASMTAAGVTFLEAPRVEPYGTVAVFVDLYGTKWDLLEPAA</sequence>
<reference evidence="2" key="2">
    <citation type="journal article" date="2022" name="Syst. Appl. Microbiol.">
        <title>Physiological and genomic characterisation of Luteimonas fraxinea sp. nov., a bacterial species associated with trees tolerant to ash dieback.</title>
        <authorList>
            <person name="Ulrich K."/>
            <person name="Becker R."/>
            <person name="Behrendt U."/>
            <person name="Kube M."/>
            <person name="Schneck V."/>
            <person name="Ulrich A."/>
        </authorList>
    </citation>
    <scope>NUCLEOTIDE SEQUENCE</scope>
    <source>
        <strain evidence="2">A1P009</strain>
    </source>
</reference>
<dbReference type="InterPro" id="IPR029068">
    <property type="entry name" value="Glyas_Bleomycin-R_OHBP_Dase"/>
</dbReference>
<dbReference type="PANTHER" id="PTHR36437:SF2">
    <property type="entry name" value="GLYOXALASE_BLEOMYCIN RESISTANCE PROTEIN_DIOXYGENASE"/>
    <property type="match status" value="1"/>
</dbReference>
<evidence type="ECO:0000313" key="2">
    <source>
        <dbReference type="EMBL" id="MCD9095817.1"/>
    </source>
</evidence>
<accession>A0ABS8U8B3</accession>
<dbReference type="RefSeq" id="WP_232134329.1">
    <property type="nucleotide sequence ID" value="NZ_CP089507.1"/>
</dbReference>